<reference evidence="2 3" key="1">
    <citation type="submission" date="2020-10" db="EMBL/GenBank/DDBJ databases">
        <title>Connecting structure to function with the recovery of over 1000 high-quality activated sludge metagenome-assembled genomes encoding full-length rRNA genes using long-read sequencing.</title>
        <authorList>
            <person name="Singleton C.M."/>
            <person name="Petriglieri F."/>
            <person name="Kristensen J.M."/>
            <person name="Kirkegaard R.H."/>
            <person name="Michaelsen T.Y."/>
            <person name="Andersen M.H."/>
            <person name="Karst S.M."/>
            <person name="Dueholm M.S."/>
            <person name="Nielsen P.H."/>
            <person name="Albertsen M."/>
        </authorList>
    </citation>
    <scope>NUCLEOTIDE SEQUENCE [LARGE SCALE GENOMIC DNA]</scope>
    <source>
        <strain evidence="2">Ribe_18-Q3-R11-54_MAXAC.273</strain>
    </source>
</reference>
<feature type="transmembrane region" description="Helical" evidence="1">
    <location>
        <begin position="118"/>
        <end position="139"/>
    </location>
</feature>
<dbReference type="AlphaFoldDB" id="A0A9D7SX80"/>
<feature type="transmembrane region" description="Helical" evidence="1">
    <location>
        <begin position="60"/>
        <end position="85"/>
    </location>
</feature>
<accession>A0A9D7SX80</accession>
<evidence type="ECO:0000313" key="3">
    <source>
        <dbReference type="Proteomes" id="UP000808337"/>
    </source>
</evidence>
<keyword evidence="1" id="KW-1133">Transmembrane helix</keyword>
<feature type="transmembrane region" description="Helical" evidence="1">
    <location>
        <begin position="94"/>
        <end position="112"/>
    </location>
</feature>
<dbReference type="Proteomes" id="UP000808337">
    <property type="component" value="Unassembled WGS sequence"/>
</dbReference>
<dbReference type="NCBIfam" id="NF047765">
    <property type="entry name" value="LIC_13387_fam"/>
    <property type="match status" value="1"/>
</dbReference>
<protein>
    <submittedName>
        <fullName evidence="2">Uncharacterized protein</fullName>
    </submittedName>
</protein>
<dbReference type="InterPro" id="IPR058068">
    <property type="entry name" value="LIC_13387-like"/>
</dbReference>
<organism evidence="2 3">
    <name type="scientific">Candidatus Opimibacter skivensis</name>
    <dbReference type="NCBI Taxonomy" id="2982028"/>
    <lineage>
        <taxon>Bacteria</taxon>
        <taxon>Pseudomonadati</taxon>
        <taxon>Bacteroidota</taxon>
        <taxon>Saprospiria</taxon>
        <taxon>Saprospirales</taxon>
        <taxon>Saprospiraceae</taxon>
        <taxon>Candidatus Opimibacter</taxon>
    </lineage>
</organism>
<proteinExistence type="predicted"/>
<name>A0A9D7SX80_9BACT</name>
<keyword evidence="1" id="KW-0812">Transmembrane</keyword>
<sequence>MLKNYTFWLKTAATLQILTALLHSLSFINKPQGTNDKEKEMITLMTTNKMDMGAGFTPTMFNIVTSMSIGFALMLVLGGVINWYLLRKKAGPEIMRGIIVINIIVFGISFVANCFLTFLPPVVCTGLIFLSLVLAFMTVPKTGIMNNK</sequence>
<evidence type="ECO:0000256" key="1">
    <source>
        <dbReference type="SAM" id="Phobius"/>
    </source>
</evidence>
<dbReference type="EMBL" id="JADKGY010000031">
    <property type="protein sequence ID" value="MBK9984752.1"/>
    <property type="molecule type" value="Genomic_DNA"/>
</dbReference>
<gene>
    <name evidence="2" type="ORF">IPP15_20720</name>
</gene>
<comment type="caution">
    <text evidence="2">The sequence shown here is derived from an EMBL/GenBank/DDBJ whole genome shotgun (WGS) entry which is preliminary data.</text>
</comment>
<keyword evidence="1" id="KW-0472">Membrane</keyword>
<evidence type="ECO:0000313" key="2">
    <source>
        <dbReference type="EMBL" id="MBK9984752.1"/>
    </source>
</evidence>